<proteinExistence type="predicted"/>
<feature type="compositionally biased region" description="Acidic residues" evidence="1">
    <location>
        <begin position="277"/>
        <end position="300"/>
    </location>
</feature>
<protein>
    <submittedName>
        <fullName evidence="3">Uncharacterized protein</fullName>
    </submittedName>
</protein>
<accession>A0A7S1UYJ7</accession>
<feature type="transmembrane region" description="Helical" evidence="2">
    <location>
        <begin position="108"/>
        <end position="129"/>
    </location>
</feature>
<evidence type="ECO:0000313" key="3">
    <source>
        <dbReference type="EMBL" id="CAD9282201.1"/>
    </source>
</evidence>
<gene>
    <name evidence="3" type="ORF">GOCE00092_LOCUS11112</name>
</gene>
<feature type="transmembrane region" description="Helical" evidence="2">
    <location>
        <begin position="198"/>
        <end position="217"/>
    </location>
</feature>
<feature type="transmembrane region" description="Helical" evidence="2">
    <location>
        <begin position="167"/>
        <end position="186"/>
    </location>
</feature>
<dbReference type="AlphaFoldDB" id="A0A7S1UYJ7"/>
<keyword evidence="2" id="KW-0812">Transmembrane</keyword>
<evidence type="ECO:0000256" key="1">
    <source>
        <dbReference type="SAM" id="MobiDB-lite"/>
    </source>
</evidence>
<reference evidence="3" key="1">
    <citation type="submission" date="2021-01" db="EMBL/GenBank/DDBJ databases">
        <authorList>
            <person name="Corre E."/>
            <person name="Pelletier E."/>
            <person name="Niang G."/>
            <person name="Scheremetjew M."/>
            <person name="Finn R."/>
            <person name="Kale V."/>
            <person name="Holt S."/>
            <person name="Cochrane G."/>
            <person name="Meng A."/>
            <person name="Brown T."/>
            <person name="Cohen L."/>
        </authorList>
    </citation>
    <scope>NUCLEOTIDE SEQUENCE</scope>
    <source>
        <strain evidence="3">CCMP 410</strain>
    </source>
</reference>
<evidence type="ECO:0000256" key="2">
    <source>
        <dbReference type="SAM" id="Phobius"/>
    </source>
</evidence>
<sequence>MYPVASHVAAFVGVASSATARTHHEVASRFIVPTVGPALATTLTSASSSLSVAAAPMIDYTSTAVAFFASVRVPSALIAGSSLSSLFSLTKWTSNKEEARRANKLERYLAIIFHGFCLASLVLSLNAIVTATAAGTTLLLGSHNGMATSAYVFMKREFHYEFVTTRWSFLVSLLSFIGGITTRALLEFDLLKKERRKWAIVLSASMIGLLSHLVSFINSTLNSWPNLVAMTVEVVKLIFIKAFIPPLKPLEMVSMVCFTCAIGTAISLVGSNSIFESGDEPYDEGEETQDGTDPEDADEELAAREAEEAVAEEDLI</sequence>
<dbReference type="EMBL" id="HBGK01021751">
    <property type="protein sequence ID" value="CAD9282201.1"/>
    <property type="molecule type" value="Transcribed_RNA"/>
</dbReference>
<feature type="transmembrane region" description="Helical" evidence="2">
    <location>
        <begin position="256"/>
        <end position="275"/>
    </location>
</feature>
<name>A0A7S1UYJ7_9STRA</name>
<feature type="region of interest" description="Disordered" evidence="1">
    <location>
        <begin position="277"/>
        <end position="316"/>
    </location>
</feature>
<keyword evidence="2" id="KW-1133">Transmembrane helix</keyword>
<keyword evidence="2" id="KW-0472">Membrane</keyword>
<feature type="transmembrane region" description="Helical" evidence="2">
    <location>
        <begin position="65"/>
        <end position="87"/>
    </location>
</feature>
<organism evidence="3">
    <name type="scientific">Grammatophora oceanica</name>
    <dbReference type="NCBI Taxonomy" id="210454"/>
    <lineage>
        <taxon>Eukaryota</taxon>
        <taxon>Sar</taxon>
        <taxon>Stramenopiles</taxon>
        <taxon>Ochrophyta</taxon>
        <taxon>Bacillariophyta</taxon>
        <taxon>Fragilariophyceae</taxon>
        <taxon>Fragilariophycidae</taxon>
        <taxon>Rhabdonematales</taxon>
        <taxon>Grammatophoraceae</taxon>
        <taxon>Grammatophora</taxon>
    </lineage>
</organism>